<evidence type="ECO:0000313" key="2">
    <source>
        <dbReference type="EMBL" id="STD18687.1"/>
    </source>
</evidence>
<dbReference type="PROSITE" id="PS50043">
    <property type="entry name" value="HTH_LUXR_2"/>
    <property type="match status" value="1"/>
</dbReference>
<proteinExistence type="predicted"/>
<reference evidence="2 3" key="1">
    <citation type="submission" date="2018-06" db="EMBL/GenBank/DDBJ databases">
        <authorList>
            <consortium name="Pathogen Informatics"/>
            <person name="Doyle S."/>
        </authorList>
    </citation>
    <scope>NUCLEOTIDE SEQUENCE [LARGE SCALE GENOMIC DNA]</scope>
    <source>
        <strain evidence="2 3">NCTC12123</strain>
    </source>
</reference>
<dbReference type="Gene3D" id="1.10.10.10">
    <property type="entry name" value="Winged helix-like DNA-binding domain superfamily/Winged helix DNA-binding domain"/>
    <property type="match status" value="1"/>
</dbReference>
<dbReference type="InterPro" id="IPR036388">
    <property type="entry name" value="WH-like_DNA-bd_sf"/>
</dbReference>
<dbReference type="SMART" id="SM00421">
    <property type="entry name" value="HTH_LUXR"/>
    <property type="match status" value="1"/>
</dbReference>
<evidence type="ECO:0000313" key="3">
    <source>
        <dbReference type="Proteomes" id="UP000255163"/>
    </source>
</evidence>
<dbReference type="InterPro" id="IPR000792">
    <property type="entry name" value="Tscrpt_reg_LuxR_C"/>
</dbReference>
<accession>A0A376F4I4</accession>
<dbReference type="GO" id="GO:0003677">
    <property type="term" value="F:DNA binding"/>
    <property type="evidence" value="ECO:0007669"/>
    <property type="project" value="UniProtKB-KW"/>
</dbReference>
<protein>
    <submittedName>
        <fullName evidence="2">Response regulator containing a CheY-like receiver domain and an HTH DNA-binding domain</fullName>
    </submittedName>
</protein>
<dbReference type="Proteomes" id="UP000255163">
    <property type="component" value="Unassembled WGS sequence"/>
</dbReference>
<dbReference type="AlphaFoldDB" id="A0A376F4I4"/>
<organism evidence="2 3">
    <name type="scientific">Enterobacter asburiae</name>
    <dbReference type="NCBI Taxonomy" id="61645"/>
    <lineage>
        <taxon>Bacteria</taxon>
        <taxon>Pseudomonadati</taxon>
        <taxon>Pseudomonadota</taxon>
        <taxon>Gammaproteobacteria</taxon>
        <taxon>Enterobacterales</taxon>
        <taxon>Enterobacteriaceae</taxon>
        <taxon>Enterobacter</taxon>
        <taxon>Enterobacter cloacae complex</taxon>
    </lineage>
</organism>
<dbReference type="SUPFAM" id="SSF46894">
    <property type="entry name" value="C-terminal effector domain of the bipartite response regulators"/>
    <property type="match status" value="1"/>
</dbReference>
<dbReference type="Pfam" id="PF00196">
    <property type="entry name" value="GerE"/>
    <property type="match status" value="1"/>
</dbReference>
<sequence length="199" mass="22829">MIKILINIPDVFFAYGLKERLRIFFHNAGMDVLFEFGEGGALNFSPDLSIHHFARGEIFTCPGVINCNHAHITIGIIEQEFVVNDLPNCLKNIIPVDYNLSLQGLDNILKRIVLPKLQANFTNMYFSKVGCYNCRHVKLTVQQTNILKYVTAGISMREISKLMDVNIKTLYSHKYIIYRKYGLKSLTDIISLMRKIKVL</sequence>
<dbReference type="RefSeq" id="WP_059346385.1">
    <property type="nucleotide sequence ID" value="NZ_CP011863.1"/>
</dbReference>
<keyword evidence="1 2" id="KW-0238">DNA-binding</keyword>
<dbReference type="GO" id="GO:0006355">
    <property type="term" value="P:regulation of DNA-templated transcription"/>
    <property type="evidence" value="ECO:0007669"/>
    <property type="project" value="InterPro"/>
</dbReference>
<dbReference type="InterPro" id="IPR016032">
    <property type="entry name" value="Sig_transdc_resp-reg_C-effctor"/>
</dbReference>
<gene>
    <name evidence="2" type="ORF">NCTC12123_00872</name>
</gene>
<name>A0A376F4I4_ENTAS</name>
<dbReference type="PRINTS" id="PR00038">
    <property type="entry name" value="HTHLUXR"/>
</dbReference>
<evidence type="ECO:0000256" key="1">
    <source>
        <dbReference type="ARBA" id="ARBA00023125"/>
    </source>
</evidence>
<dbReference type="EMBL" id="UFYI01000007">
    <property type="protein sequence ID" value="STD18687.1"/>
    <property type="molecule type" value="Genomic_DNA"/>
</dbReference>